<dbReference type="Proteomes" id="UP000779900">
    <property type="component" value="Unassembled WGS sequence"/>
</dbReference>
<sequence length="483" mass="52752">MLPLLLFSLLSMYRSENWQVFPSMDEIRCISSTGSEVYVAVPAGVCVLGRPRYGLVRTLNSADGIAGEVQLCAHNPSRGDVFITTDEHIYRFIPSTARVEELAAPFKTVSSIGIADSGAFFETDAGLFFRARSAVEFAATAELPPDLLWYGGRDTIEPRDFPFLSPYFVMDEQLLNHPVTLVRPDKGNKRLFAAAQGYGILVYNLRTGFSESHIRFGPSRTAVRRIARLDNRLWLVGGETAVALDSAGNWNYFLTRPGDLSTGGFRLLFGNVTNLDRSEGLSALLADSAGLLLGTNYGIYSLGSDNKLAQLLSLPRRVSGLLRIGDSLLFGTEQGLFLATGDSVVGYGDPYGETDWGVFDITRAANGTAYFGTLGGVVSRTADGRWFRYVPPGFDLKQPVSALAAAGTRVFMATPSLPNPSPFATRPSSAITVLDTKDNSWTTIDATRGLPVSEINSLYADDRYLWIASPRVVVRLDYTRELR</sequence>
<dbReference type="AlphaFoldDB" id="A0A937XD31"/>
<name>A0A937XD31_UNCW3</name>
<evidence type="ECO:0000313" key="1">
    <source>
        <dbReference type="EMBL" id="MBM3331188.1"/>
    </source>
</evidence>
<organism evidence="1 2">
    <name type="scientific">candidate division WOR-3 bacterium</name>
    <dbReference type="NCBI Taxonomy" id="2052148"/>
    <lineage>
        <taxon>Bacteria</taxon>
        <taxon>Bacteria division WOR-3</taxon>
    </lineage>
</organism>
<reference evidence="1" key="1">
    <citation type="submission" date="2019-03" db="EMBL/GenBank/DDBJ databases">
        <title>Lake Tanganyika Metagenome-Assembled Genomes (MAGs).</title>
        <authorList>
            <person name="Tran P."/>
        </authorList>
    </citation>
    <scope>NUCLEOTIDE SEQUENCE</scope>
    <source>
        <strain evidence="1">K_DeepCast_150m_m2_040</strain>
    </source>
</reference>
<accession>A0A937XD31</accession>
<gene>
    <name evidence="1" type="ORF">FJY68_04960</name>
</gene>
<comment type="caution">
    <text evidence="1">The sequence shown here is derived from an EMBL/GenBank/DDBJ whole genome shotgun (WGS) entry which is preliminary data.</text>
</comment>
<evidence type="ECO:0000313" key="2">
    <source>
        <dbReference type="Proteomes" id="UP000779900"/>
    </source>
</evidence>
<protein>
    <submittedName>
        <fullName evidence="1">Uncharacterized protein</fullName>
    </submittedName>
</protein>
<dbReference type="EMBL" id="VGIR01000021">
    <property type="protein sequence ID" value="MBM3331188.1"/>
    <property type="molecule type" value="Genomic_DNA"/>
</dbReference>
<proteinExistence type="predicted"/>